<reference evidence="1 2" key="1">
    <citation type="submission" date="2019-12" db="EMBL/GenBank/DDBJ databases">
        <title>Novel species isolated from a subtropical stream in China.</title>
        <authorList>
            <person name="Lu H."/>
        </authorList>
    </citation>
    <scope>NUCLEOTIDE SEQUENCE [LARGE SCALE GENOMIC DNA]</scope>
    <source>
        <strain evidence="1 2">FT55W</strain>
    </source>
</reference>
<evidence type="ECO:0000313" key="2">
    <source>
        <dbReference type="Proteomes" id="UP000450012"/>
    </source>
</evidence>
<keyword evidence="2" id="KW-1185">Reference proteome</keyword>
<sequence length="104" mass="11633">MLNAFYAWARLTLDHVPEAINAQLTMAQSAHNPSIRVEFASDNWHASVTCWENCNYHAVITDGVSRQHRYAHHGRLDPAEPLGPQLHSFLAQLGIADYASATQH</sequence>
<dbReference type="EMBL" id="WWCK01000006">
    <property type="protein sequence ID" value="MYM69632.1"/>
    <property type="molecule type" value="Genomic_DNA"/>
</dbReference>
<comment type="caution">
    <text evidence="1">The sequence shown here is derived from an EMBL/GenBank/DDBJ whole genome shotgun (WGS) entry which is preliminary data.</text>
</comment>
<proteinExistence type="predicted"/>
<dbReference type="RefSeq" id="WP_161016099.1">
    <property type="nucleotide sequence ID" value="NZ_WWCK01000006.1"/>
</dbReference>
<evidence type="ECO:0000313" key="1">
    <source>
        <dbReference type="EMBL" id="MYM69632.1"/>
    </source>
</evidence>
<accession>A0A7X4GVS6</accession>
<name>A0A7X4GVS6_9BURK</name>
<organism evidence="1 2">
    <name type="scientific">Duganella rivi</name>
    <dbReference type="NCBI Taxonomy" id="2666083"/>
    <lineage>
        <taxon>Bacteria</taxon>
        <taxon>Pseudomonadati</taxon>
        <taxon>Pseudomonadota</taxon>
        <taxon>Betaproteobacteria</taxon>
        <taxon>Burkholderiales</taxon>
        <taxon>Oxalobacteraceae</taxon>
        <taxon>Telluria group</taxon>
        <taxon>Duganella</taxon>
    </lineage>
</organism>
<dbReference type="AlphaFoldDB" id="A0A7X4GVS6"/>
<gene>
    <name evidence="1" type="ORF">GTP45_22700</name>
</gene>
<protein>
    <submittedName>
        <fullName evidence="1">Uncharacterized protein</fullName>
    </submittedName>
</protein>
<dbReference type="Proteomes" id="UP000450012">
    <property type="component" value="Unassembled WGS sequence"/>
</dbReference>